<dbReference type="AlphaFoldDB" id="A0A975BJA0"/>
<proteinExistence type="predicted"/>
<accession>A0A975BJA0</accession>
<gene>
    <name evidence="1" type="ORF">dnm_024140</name>
</gene>
<reference evidence="1" key="1">
    <citation type="journal article" date="2021" name="Microb. Physiol.">
        <title>Proteogenomic Insights into the Physiology of Marine, Sulfate-Reducing, Filamentous Desulfonema limicola and Desulfonema magnum.</title>
        <authorList>
            <person name="Schnaars V."/>
            <person name="Wohlbrand L."/>
            <person name="Scheve S."/>
            <person name="Hinrichs C."/>
            <person name="Reinhardt R."/>
            <person name="Rabus R."/>
        </authorList>
    </citation>
    <scope>NUCLEOTIDE SEQUENCE</scope>
    <source>
        <strain evidence="1">4be13</strain>
    </source>
</reference>
<evidence type="ECO:0000313" key="1">
    <source>
        <dbReference type="EMBL" id="QTA86390.1"/>
    </source>
</evidence>
<evidence type="ECO:0000313" key="2">
    <source>
        <dbReference type="Proteomes" id="UP000663722"/>
    </source>
</evidence>
<keyword evidence="2" id="KW-1185">Reference proteome</keyword>
<sequence length="47" mass="5405">MLRLVRMIRSGRSVFDLPDMYQTQGHVCKLSLNMGLRSDDSQIFSSD</sequence>
<dbReference type="EMBL" id="CP061800">
    <property type="protein sequence ID" value="QTA86390.1"/>
    <property type="molecule type" value="Genomic_DNA"/>
</dbReference>
<organism evidence="1 2">
    <name type="scientific">Desulfonema magnum</name>
    <dbReference type="NCBI Taxonomy" id="45655"/>
    <lineage>
        <taxon>Bacteria</taxon>
        <taxon>Pseudomonadati</taxon>
        <taxon>Thermodesulfobacteriota</taxon>
        <taxon>Desulfobacteria</taxon>
        <taxon>Desulfobacterales</taxon>
        <taxon>Desulfococcaceae</taxon>
        <taxon>Desulfonema</taxon>
    </lineage>
</organism>
<protein>
    <submittedName>
        <fullName evidence="1">Uncharacterized protein</fullName>
    </submittedName>
</protein>
<dbReference type="Proteomes" id="UP000663722">
    <property type="component" value="Chromosome"/>
</dbReference>
<dbReference type="KEGG" id="dmm:dnm_024140"/>
<name>A0A975BJA0_9BACT</name>